<proteinExistence type="predicted"/>
<gene>
    <name evidence="1" type="ORF">GS882_03800</name>
</gene>
<evidence type="ECO:0000313" key="2">
    <source>
        <dbReference type="Proteomes" id="UP000603463"/>
    </source>
</evidence>
<dbReference type="EMBL" id="WVBC01000002">
    <property type="protein sequence ID" value="NKT77339.1"/>
    <property type="molecule type" value="Genomic_DNA"/>
</dbReference>
<sequence length="48" mass="5461">MTSDDERTRRLGTLKSDVDWIRGGAHDPKVKQLADLVSGRLRMILDHT</sequence>
<name>A0A9Q5EVV6_RHOHA</name>
<protein>
    <submittedName>
        <fullName evidence="1">Uncharacterized protein</fullName>
    </submittedName>
</protein>
<comment type="caution">
    <text evidence="1">The sequence shown here is derived from an EMBL/GenBank/DDBJ whole genome shotgun (WGS) entry which is preliminary data.</text>
</comment>
<dbReference type="AlphaFoldDB" id="A0A9Q5EVV6"/>
<accession>A0A9Q5EVV6</accession>
<dbReference type="Proteomes" id="UP000603463">
    <property type="component" value="Unassembled WGS sequence"/>
</dbReference>
<evidence type="ECO:0000313" key="1">
    <source>
        <dbReference type="EMBL" id="NKT77339.1"/>
    </source>
</evidence>
<organism evidence="1 2">
    <name type="scientific">Rhodococcus hoagii</name>
    <name type="common">Corynebacterium equii</name>
    <dbReference type="NCBI Taxonomy" id="43767"/>
    <lineage>
        <taxon>Bacteria</taxon>
        <taxon>Bacillati</taxon>
        <taxon>Actinomycetota</taxon>
        <taxon>Actinomycetes</taxon>
        <taxon>Mycobacteriales</taxon>
        <taxon>Nocardiaceae</taxon>
        <taxon>Prescottella</taxon>
    </lineage>
</organism>
<reference evidence="1" key="1">
    <citation type="journal article" date="2020" name="Environ. Microbiol.">
        <title>The novel and transferable erm(51) gene confers Macrolides, Lincosamides, and Streptogramins B (MLSB) resistance to clonal Rhodococcus equi in the environment.</title>
        <authorList>
            <person name="Huber L."/>
            <person name="Giguere S."/>
            <person name="Slovis N.M."/>
            <person name="Alvarez-Narvaez S."/>
            <person name="Hart K.A."/>
            <person name="Greiter M."/>
            <person name="Morris E.R.A."/>
            <person name="Cohen N.D."/>
        </authorList>
    </citation>
    <scope>NUCLEOTIDE SEQUENCE</scope>
    <source>
        <strain evidence="1">Lh_116_1</strain>
    </source>
</reference>